<dbReference type="PANTHER" id="PTHR46696">
    <property type="entry name" value="P450, PUTATIVE (EUROFUNG)-RELATED"/>
    <property type="match status" value="1"/>
</dbReference>
<gene>
    <name evidence="3" type="ORF">GCM10009838_10450</name>
</gene>
<dbReference type="NCBIfam" id="TIGR01509">
    <property type="entry name" value="HAD-SF-IA-v3"/>
    <property type="match status" value="1"/>
</dbReference>
<dbReference type="Pfam" id="PF00702">
    <property type="entry name" value="Hydrolase"/>
    <property type="match status" value="1"/>
</dbReference>
<dbReference type="Pfam" id="PF00067">
    <property type="entry name" value="p450"/>
    <property type="match status" value="2"/>
</dbReference>
<dbReference type="PROSITE" id="PS00086">
    <property type="entry name" value="CYTOCHROME_P450"/>
    <property type="match status" value="1"/>
</dbReference>
<dbReference type="InterPro" id="IPR002397">
    <property type="entry name" value="Cyt_P450_B"/>
</dbReference>
<dbReference type="InterPro" id="IPR017972">
    <property type="entry name" value="Cyt_P450_CS"/>
</dbReference>
<proteinExistence type="inferred from homology"/>
<comment type="similarity">
    <text evidence="1 2">Belongs to the cytochrome P450 family.</text>
</comment>
<evidence type="ECO:0000313" key="4">
    <source>
        <dbReference type="Proteomes" id="UP001499854"/>
    </source>
</evidence>
<evidence type="ECO:0000256" key="2">
    <source>
        <dbReference type="RuleBase" id="RU000461"/>
    </source>
</evidence>
<dbReference type="CDD" id="cd20625">
    <property type="entry name" value="CYP164-like"/>
    <property type="match status" value="1"/>
</dbReference>
<reference evidence="3 4" key="1">
    <citation type="journal article" date="2019" name="Int. J. Syst. Evol. Microbiol.">
        <title>The Global Catalogue of Microorganisms (GCM) 10K type strain sequencing project: providing services to taxonomists for standard genome sequencing and annotation.</title>
        <authorList>
            <consortium name="The Broad Institute Genomics Platform"/>
            <consortium name="The Broad Institute Genome Sequencing Center for Infectious Disease"/>
            <person name="Wu L."/>
            <person name="Ma J."/>
        </authorList>
    </citation>
    <scope>NUCLEOTIDE SEQUENCE [LARGE SCALE GENOMIC DNA]</scope>
    <source>
        <strain evidence="3 4">JCM 16013</strain>
    </source>
</reference>
<comment type="caution">
    <text evidence="3">The sequence shown here is derived from an EMBL/GenBank/DDBJ whole genome shotgun (WGS) entry which is preliminary data.</text>
</comment>
<dbReference type="SUPFAM" id="SSF48264">
    <property type="entry name" value="Cytochrome P450"/>
    <property type="match status" value="1"/>
</dbReference>
<dbReference type="Gene3D" id="3.40.50.1000">
    <property type="entry name" value="HAD superfamily/HAD-like"/>
    <property type="match status" value="1"/>
</dbReference>
<organism evidence="3 4">
    <name type="scientific">Catenulispora subtropica</name>
    <dbReference type="NCBI Taxonomy" id="450798"/>
    <lineage>
        <taxon>Bacteria</taxon>
        <taxon>Bacillati</taxon>
        <taxon>Actinomycetota</taxon>
        <taxon>Actinomycetes</taxon>
        <taxon>Catenulisporales</taxon>
        <taxon>Catenulisporaceae</taxon>
        <taxon>Catenulispora</taxon>
    </lineage>
</organism>
<keyword evidence="2" id="KW-0479">Metal-binding</keyword>
<dbReference type="Gene3D" id="1.10.630.10">
    <property type="entry name" value="Cytochrome P450"/>
    <property type="match status" value="1"/>
</dbReference>
<name>A0ABN2QQB9_9ACTN</name>
<dbReference type="CDD" id="cd02603">
    <property type="entry name" value="HAD_sEH-N_like"/>
    <property type="match status" value="1"/>
</dbReference>
<dbReference type="SUPFAM" id="SSF56784">
    <property type="entry name" value="HAD-like"/>
    <property type="match status" value="1"/>
</dbReference>
<dbReference type="InterPro" id="IPR006439">
    <property type="entry name" value="HAD-SF_hydro_IA"/>
</dbReference>
<sequence length="601" mass="66040">MTVTAVIFDVGGVLAHPGAGQFPEEFFGSRWADGDHPWHRLERGELTLAQAMPLLDLPPGPPRPPLPYTLDEDYLELAEQLAEAGVKLALCTNTPKESAPLWQALYPWADVFDVIIRSCDIGARKPDVRMVRTALEQLGTEPSETLFVDDLPANRESAHTLGVTTVDGSGQEGIARIRELTGVGADAPRRAVGYRGPRRPPVKSRGDQLLVDVMFAPEHNDDPYPLLRELRETSPLHQLSGGSPVWYATRYQDCRQVLRHPEFLKNTEYMAVDFVTGEAVPPPPASLTLPLAFIDPPEHTPVRRLMNTGFTRRRLDDWRPWLRGLATEIVSKALSEAGPVEVVEAISYPLAMQVICDLVGVPASARDDFRSLMRDASVIFEPALPPQRTYDAIIAIMQMTEFLTELGDTQEGLLRDLLHAARADGDVSDQDVIANVTFLFFAGFETVAHLLSITMFLMATHPDQYALLTASPQLAPSAAQECHRFHSPVQTNARVANRDIDLAGTIIPAGNAVVTLLGAANRDPDAYPDPDRFDITRTGPSPLTFGTGIHYCLGNQLAPLEATVLLDCLVAAGIRQITPRKADWKHAIVLRGFDTLELDFS</sequence>
<evidence type="ECO:0000256" key="1">
    <source>
        <dbReference type="ARBA" id="ARBA00010617"/>
    </source>
</evidence>
<keyword evidence="2" id="KW-0408">Iron</keyword>
<dbReference type="InterPro" id="IPR036412">
    <property type="entry name" value="HAD-like_sf"/>
</dbReference>
<dbReference type="EMBL" id="BAAAQM010000004">
    <property type="protein sequence ID" value="GAA1956481.1"/>
    <property type="molecule type" value="Genomic_DNA"/>
</dbReference>
<keyword evidence="2" id="KW-0349">Heme</keyword>
<dbReference type="InterPro" id="IPR023214">
    <property type="entry name" value="HAD_sf"/>
</dbReference>
<evidence type="ECO:0000313" key="3">
    <source>
        <dbReference type="EMBL" id="GAA1956481.1"/>
    </source>
</evidence>
<dbReference type="PANTHER" id="PTHR46696:SF4">
    <property type="entry name" value="BIOTIN BIOSYNTHESIS CYTOCHROME P450"/>
    <property type="match status" value="1"/>
</dbReference>
<protein>
    <recommendedName>
        <fullName evidence="5">Cytochrome P450</fullName>
    </recommendedName>
</protein>
<dbReference type="Proteomes" id="UP001499854">
    <property type="component" value="Unassembled WGS sequence"/>
</dbReference>
<keyword evidence="2" id="KW-0560">Oxidoreductase</keyword>
<keyword evidence="4" id="KW-1185">Reference proteome</keyword>
<dbReference type="PRINTS" id="PR00359">
    <property type="entry name" value="BP450"/>
</dbReference>
<keyword evidence="2" id="KW-0503">Monooxygenase</keyword>
<accession>A0ABN2QQB9</accession>
<dbReference type="InterPro" id="IPR036396">
    <property type="entry name" value="Cyt_P450_sf"/>
</dbReference>
<evidence type="ECO:0008006" key="5">
    <source>
        <dbReference type="Google" id="ProtNLM"/>
    </source>
</evidence>
<dbReference type="RefSeq" id="WP_344655767.1">
    <property type="nucleotide sequence ID" value="NZ_BAAAQM010000004.1"/>
</dbReference>
<dbReference type="InterPro" id="IPR001128">
    <property type="entry name" value="Cyt_P450"/>
</dbReference>